<dbReference type="Gene3D" id="2.120.10.90">
    <property type="entry name" value="DNA gyrase/topoisomerase IV, subunit A, C-terminal"/>
    <property type="match status" value="1"/>
</dbReference>
<dbReference type="GO" id="GO:0005737">
    <property type="term" value="C:cytoplasm"/>
    <property type="evidence" value="ECO:0007669"/>
    <property type="project" value="UniProtKB-SubCell"/>
</dbReference>
<dbReference type="GO" id="GO:0006265">
    <property type="term" value="P:DNA topological change"/>
    <property type="evidence" value="ECO:0007669"/>
    <property type="project" value="UniProtKB-UniRule"/>
</dbReference>
<proteinExistence type="inferred from homology"/>
<dbReference type="Gene3D" id="3.30.1360.40">
    <property type="match status" value="1"/>
</dbReference>
<evidence type="ECO:0000256" key="2">
    <source>
        <dbReference type="ARBA" id="ARBA00008263"/>
    </source>
</evidence>
<dbReference type="GO" id="GO:0005694">
    <property type="term" value="C:chromosome"/>
    <property type="evidence" value="ECO:0007669"/>
    <property type="project" value="InterPro"/>
</dbReference>
<keyword evidence="3 9" id="KW-0963">Cytoplasm</keyword>
<dbReference type="EMBL" id="AP024601">
    <property type="protein sequence ID" value="BCU80224.1"/>
    <property type="molecule type" value="Genomic_DNA"/>
</dbReference>
<evidence type="ECO:0000313" key="12">
    <source>
        <dbReference type="EMBL" id="BCU80224.1"/>
    </source>
</evidence>
<evidence type="ECO:0000259" key="11">
    <source>
        <dbReference type="PROSITE" id="PS52040"/>
    </source>
</evidence>
<protein>
    <recommendedName>
        <fullName evidence="9">DNA gyrase subunit A</fullName>
        <ecNumber evidence="9">5.6.2.2</ecNumber>
    </recommendedName>
</protein>
<evidence type="ECO:0000256" key="9">
    <source>
        <dbReference type="HAMAP-Rule" id="MF_01897"/>
    </source>
</evidence>
<reference evidence="12" key="2">
    <citation type="journal article" date="2021" name="Microbiol. Resour. Announc.">
        <title>Complete Genome Sequence of Polycladomyces abyssicola JIR-001T, Isolated from Hemipelagic Sediment in Deep Seawater.</title>
        <authorList>
            <person name="Tsubouchi T."/>
            <person name="Kaneko Y."/>
        </authorList>
    </citation>
    <scope>NUCLEOTIDE SEQUENCE</scope>
    <source>
        <strain evidence="12">JIR-001</strain>
    </source>
</reference>
<dbReference type="EC" id="5.6.2.2" evidence="9"/>
<dbReference type="Proteomes" id="UP000677436">
    <property type="component" value="Chromosome"/>
</dbReference>
<dbReference type="Pfam" id="PF00521">
    <property type="entry name" value="DNA_topoisoIV"/>
    <property type="match status" value="1"/>
</dbReference>
<evidence type="ECO:0000313" key="13">
    <source>
        <dbReference type="Proteomes" id="UP000677436"/>
    </source>
</evidence>
<keyword evidence="6 9" id="KW-0799">Topoisomerase</keyword>
<dbReference type="GO" id="GO:0005524">
    <property type="term" value="F:ATP binding"/>
    <property type="evidence" value="ECO:0007669"/>
    <property type="project" value="UniProtKB-UniRule"/>
</dbReference>
<dbReference type="FunFam" id="3.30.1360.40:FF:000002">
    <property type="entry name" value="DNA gyrase subunit A"/>
    <property type="match status" value="1"/>
</dbReference>
<dbReference type="Gene3D" id="1.10.268.10">
    <property type="entry name" value="Topoisomerase, domain 3"/>
    <property type="match status" value="1"/>
</dbReference>
<dbReference type="NCBIfam" id="NF004044">
    <property type="entry name" value="PRK05561.1"/>
    <property type="match status" value="1"/>
</dbReference>
<dbReference type="InterPro" id="IPR013757">
    <property type="entry name" value="Topo_IIA_A_a_sf"/>
</dbReference>
<dbReference type="InterPro" id="IPR050220">
    <property type="entry name" value="Type_II_DNA_Topoisomerases"/>
</dbReference>
<keyword evidence="4 9" id="KW-0547">Nucleotide-binding</keyword>
<dbReference type="FunFam" id="3.90.199.10:FF:000001">
    <property type="entry name" value="DNA gyrase subunit A"/>
    <property type="match status" value="1"/>
</dbReference>
<keyword evidence="8 9" id="KW-0413">Isomerase</keyword>
<dbReference type="InterPro" id="IPR013760">
    <property type="entry name" value="Topo_IIA-like_dom_sf"/>
</dbReference>
<dbReference type="PANTHER" id="PTHR43493">
    <property type="entry name" value="DNA GYRASE/TOPOISOMERASE SUBUNIT A"/>
    <property type="match status" value="1"/>
</dbReference>
<keyword evidence="13" id="KW-1185">Reference proteome</keyword>
<keyword evidence="5 9" id="KW-0067">ATP-binding</keyword>
<feature type="short sequence motif" description="GyrA-box" evidence="9">
    <location>
        <begin position="525"/>
        <end position="531"/>
    </location>
</feature>
<evidence type="ECO:0000256" key="7">
    <source>
        <dbReference type="ARBA" id="ARBA00023125"/>
    </source>
</evidence>
<dbReference type="KEGG" id="pabs:JIR001_00070"/>
<accession>A0A8D5UBZ4</accession>
<feature type="active site" description="O-(5'-phospho-DNA)-tyrosine intermediate" evidence="9 10">
    <location>
        <position position="122"/>
    </location>
</feature>
<organism evidence="12 13">
    <name type="scientific">Polycladomyces abyssicola</name>
    <dbReference type="NCBI Taxonomy" id="1125966"/>
    <lineage>
        <taxon>Bacteria</taxon>
        <taxon>Bacillati</taxon>
        <taxon>Bacillota</taxon>
        <taxon>Bacilli</taxon>
        <taxon>Bacillales</taxon>
        <taxon>Thermoactinomycetaceae</taxon>
        <taxon>Polycladomyces</taxon>
    </lineage>
</organism>
<evidence type="ECO:0000256" key="3">
    <source>
        <dbReference type="ARBA" id="ARBA00022490"/>
    </source>
</evidence>
<dbReference type="PROSITE" id="PS52040">
    <property type="entry name" value="TOPO_IIA"/>
    <property type="match status" value="1"/>
</dbReference>
<evidence type="ECO:0000256" key="5">
    <source>
        <dbReference type="ARBA" id="ARBA00022840"/>
    </source>
</evidence>
<keyword evidence="7 9" id="KW-0238">DNA-binding</keyword>
<comment type="similarity">
    <text evidence="2 9">Belongs to the type II topoisomerase GyrA/ParC subunit family.</text>
</comment>
<dbReference type="SUPFAM" id="SSF56719">
    <property type="entry name" value="Type II DNA topoisomerase"/>
    <property type="match status" value="1"/>
</dbReference>
<dbReference type="FunFam" id="2.120.10.90:FF:000004">
    <property type="entry name" value="DNA gyrase subunit A"/>
    <property type="match status" value="1"/>
</dbReference>
<dbReference type="InterPro" id="IPR002205">
    <property type="entry name" value="Topo_IIA_dom_A"/>
</dbReference>
<sequence>MPEGTERIQEVNISQEMRNSFLDYAMSVIVSRALPDVRDGLKPVHRRILYTMFDLGMTPDKPYKKSSRVVGNVTAQFHPHGDAAVYDAMVRMAQDFSYRYMLVDGHGNFGSVDGDAPAAMRYTEARMAPITLELLRDIHKDTIDFGPNYDGQQEEPLVLPARFPNLLVNGASGIAVGMATNIPPHNLREAIDGLILMIDNPDVTIDELMKKIKGPDFPTGGIIMGKDGIKKAYRTGRGSIQIRAKTRIEEANNGKMRIVVEELPYQVNKAKLVEKIAELVRDKKIEGITDLRDESDRNGMRVVIELRRDVNPQIILNNLFKHTALQTSFGVIMLALVDGQPRILNLKQLLHHYLEHQIEVIRRRTAYDLRKAEERAHILEGLRIALDHIDEVIALIRGSRTAQEARDGLMERFGLSEKQAQAILDMRLQRLTGLEREKIEDEYQELQKLIAHLRDILSSEDKIRGVVREELLEIREKFGDDRRTRIRAKADEIDEEDLIPEEEVAILLTHRGYIKRMPLSTYRAQKRGGRGITGMGTREDDFVQHLFVTHSHNHLLFFSNKGKVYRLKAYEVPELGRTARGTPIINLIQIDQDEYIHAVIPVKEFAQDKFLFFATRHGVVKKTALQEFENIRRNGLFAINLREGDELVGVHLTDGNQEVLLGTKYGMSIRFPEQEVREMGRAATGVKGITLAEGDEVIDMDVATDGLDVMIVTSKGYGKRTPLEEYRVQSRGGKGIKTLSLNKRKGFVVAHKVVSPEEDLMIVTTGGVVNRQKIAGISTQGRYAQGVKLIHLKEGEEVATVAPVHKEEENGEETSE</sequence>
<evidence type="ECO:0000256" key="4">
    <source>
        <dbReference type="ARBA" id="ARBA00022741"/>
    </source>
</evidence>
<dbReference type="GO" id="GO:0009330">
    <property type="term" value="C:DNA topoisomerase type II (double strand cut, ATP-hydrolyzing) complex"/>
    <property type="evidence" value="ECO:0007669"/>
    <property type="project" value="TreeGrafter"/>
</dbReference>
<dbReference type="GO" id="GO:0034335">
    <property type="term" value="F:DNA negative supercoiling activity"/>
    <property type="evidence" value="ECO:0007669"/>
    <property type="project" value="UniProtKB-ARBA"/>
</dbReference>
<reference evidence="12" key="1">
    <citation type="journal article" date="2013" name="Int. J. Syst. Evol. Microbiol.">
        <title>Polycladomyces abyssicola gen. nov., sp. nov., a thermophilic filamentous bacterium isolated from hemipelagic sediment.</title>
        <authorList>
            <person name="Tsubouchi T."/>
            <person name="Shimane Y."/>
            <person name="Mori K."/>
            <person name="Usui K."/>
            <person name="Hiraki T."/>
            <person name="Tame A."/>
            <person name="Uematsu K."/>
            <person name="Maruyama T."/>
            <person name="Hatada Y."/>
        </authorList>
    </citation>
    <scope>NUCLEOTIDE SEQUENCE</scope>
    <source>
        <strain evidence="12">JIR-001</strain>
    </source>
</reference>
<comment type="catalytic activity">
    <reaction evidence="1 9 10">
        <text>ATP-dependent breakage, passage and rejoining of double-stranded DNA.</text>
        <dbReference type="EC" id="5.6.2.2"/>
    </reaction>
</comment>
<dbReference type="GO" id="GO:0006261">
    <property type="term" value="P:DNA-templated DNA replication"/>
    <property type="evidence" value="ECO:0007669"/>
    <property type="project" value="UniProtKB-UniRule"/>
</dbReference>
<dbReference type="PANTHER" id="PTHR43493:SF5">
    <property type="entry name" value="DNA GYRASE SUBUNIT A, CHLOROPLASTIC_MITOCHONDRIAL"/>
    <property type="match status" value="1"/>
</dbReference>
<evidence type="ECO:0000256" key="10">
    <source>
        <dbReference type="PROSITE-ProRule" id="PRU01384"/>
    </source>
</evidence>
<feature type="domain" description="Topo IIA-type catalytic" evidence="11">
    <location>
        <begin position="34"/>
        <end position="498"/>
    </location>
</feature>
<evidence type="ECO:0000256" key="8">
    <source>
        <dbReference type="ARBA" id="ARBA00023235"/>
    </source>
</evidence>
<dbReference type="InterPro" id="IPR035516">
    <property type="entry name" value="Gyrase/topoIV_suA_C"/>
</dbReference>
<dbReference type="CDD" id="cd00187">
    <property type="entry name" value="TOP4c"/>
    <property type="match status" value="1"/>
</dbReference>
<comment type="subunit">
    <text evidence="9">Heterotetramer, composed of two GyrA and two GyrB chains. In the heterotetramer, GyrA contains the active site tyrosine that forms a transient covalent intermediate with DNA, while GyrB binds cofactors and catalyzes ATP hydrolysis.</text>
</comment>
<dbReference type="RefSeq" id="WP_212773637.1">
    <property type="nucleotide sequence ID" value="NZ_AP024601.1"/>
</dbReference>
<dbReference type="InterPro" id="IPR013758">
    <property type="entry name" value="Topo_IIA_A/C_ab"/>
</dbReference>
<dbReference type="FunFam" id="1.10.268.10:FF:000001">
    <property type="entry name" value="DNA gyrase subunit A"/>
    <property type="match status" value="1"/>
</dbReference>
<dbReference type="GO" id="GO:0003677">
    <property type="term" value="F:DNA binding"/>
    <property type="evidence" value="ECO:0007669"/>
    <property type="project" value="UniProtKB-UniRule"/>
</dbReference>
<dbReference type="NCBIfam" id="TIGR01063">
    <property type="entry name" value="gyrA"/>
    <property type="match status" value="1"/>
</dbReference>
<evidence type="ECO:0000256" key="6">
    <source>
        <dbReference type="ARBA" id="ARBA00023029"/>
    </source>
</evidence>
<dbReference type="Gene3D" id="3.90.199.10">
    <property type="entry name" value="Topoisomerase II, domain 5"/>
    <property type="match status" value="1"/>
</dbReference>
<comment type="subcellular location">
    <subcellularLocation>
        <location evidence="9">Cytoplasm</location>
    </subcellularLocation>
</comment>
<dbReference type="InterPro" id="IPR005743">
    <property type="entry name" value="GyrA"/>
</dbReference>
<evidence type="ECO:0000256" key="1">
    <source>
        <dbReference type="ARBA" id="ARBA00000185"/>
    </source>
</evidence>
<dbReference type="InterPro" id="IPR006691">
    <property type="entry name" value="GyrA/parC_rep"/>
</dbReference>
<dbReference type="NCBIfam" id="NF004043">
    <property type="entry name" value="PRK05560.1"/>
    <property type="match status" value="1"/>
</dbReference>
<dbReference type="HAMAP" id="MF_01897">
    <property type="entry name" value="GyrA"/>
    <property type="match status" value="1"/>
</dbReference>
<dbReference type="SUPFAM" id="SSF101904">
    <property type="entry name" value="GyrA/ParC C-terminal domain-like"/>
    <property type="match status" value="1"/>
</dbReference>
<gene>
    <name evidence="9 12" type="primary">gyrA</name>
    <name evidence="12" type="ORF">JIR001_00070</name>
</gene>
<dbReference type="AlphaFoldDB" id="A0A8D5UBZ4"/>
<comment type="function">
    <text evidence="9">A type II topoisomerase that negatively supercoils closed circular double-stranded (ds) DNA in an ATP-dependent manner to modulate DNA topology and maintain chromosomes in an underwound state. Negative supercoiling favors strand separation, and DNA replication, transcription, recombination and repair, all of which involve strand separation. Also able to catalyze the interconversion of other topological isomers of dsDNA rings, including catenanes and knotted rings. Type II topoisomerases break and join 2 DNA strands simultaneously in an ATP-dependent manner.</text>
</comment>
<dbReference type="SMART" id="SM00434">
    <property type="entry name" value="TOP4c"/>
    <property type="match status" value="1"/>
</dbReference>
<name>A0A8D5UBZ4_9BACL</name>
<comment type="miscellaneous">
    <text evidence="9">Few gyrases are as efficient as E.coli at forming negative supercoils. Not all organisms have 2 type II topoisomerases; in organisms with a single type II topoisomerase this enzyme also has to decatenate newly replicated chromosomes.</text>
</comment>
<dbReference type="Pfam" id="PF03989">
    <property type="entry name" value="DNA_gyraseA_C"/>
    <property type="match status" value="6"/>
</dbReference>